<dbReference type="GO" id="GO:0052689">
    <property type="term" value="F:carboxylic ester hydrolase activity"/>
    <property type="evidence" value="ECO:0007669"/>
    <property type="project" value="UniProtKB-KW"/>
</dbReference>
<dbReference type="Proteomes" id="UP000625711">
    <property type="component" value="Unassembled WGS sequence"/>
</dbReference>
<proteinExistence type="inferred from homology"/>
<comment type="similarity">
    <text evidence="1 6">Belongs to the type-B carboxylesterase/lipase family.</text>
</comment>
<evidence type="ECO:0000256" key="4">
    <source>
        <dbReference type="ARBA" id="ARBA00023157"/>
    </source>
</evidence>
<evidence type="ECO:0000256" key="3">
    <source>
        <dbReference type="ARBA" id="ARBA00022801"/>
    </source>
</evidence>
<keyword evidence="5" id="KW-0325">Glycoprotein</keyword>
<dbReference type="InterPro" id="IPR029058">
    <property type="entry name" value="AB_hydrolase_fold"/>
</dbReference>
<evidence type="ECO:0000256" key="5">
    <source>
        <dbReference type="ARBA" id="ARBA00023180"/>
    </source>
</evidence>
<keyword evidence="9" id="KW-1185">Reference proteome</keyword>
<dbReference type="InterPro" id="IPR050309">
    <property type="entry name" value="Type-B_Carboxylest/Lipase"/>
</dbReference>
<protein>
    <recommendedName>
        <fullName evidence="6">Carboxylic ester hydrolase</fullName>
        <ecNumber evidence="6">3.1.1.-</ecNumber>
    </recommendedName>
</protein>
<dbReference type="InterPro" id="IPR002018">
    <property type="entry name" value="CarbesteraseB"/>
</dbReference>
<comment type="caution">
    <text evidence="8">The sequence shown here is derived from an EMBL/GenBank/DDBJ whole genome shotgun (WGS) entry which is preliminary data.</text>
</comment>
<evidence type="ECO:0000256" key="2">
    <source>
        <dbReference type="ARBA" id="ARBA00022487"/>
    </source>
</evidence>
<keyword evidence="2" id="KW-0719">Serine esterase</keyword>
<dbReference type="Pfam" id="PF00135">
    <property type="entry name" value="COesterase"/>
    <property type="match status" value="1"/>
</dbReference>
<dbReference type="EMBL" id="JAACXV010000070">
    <property type="protein sequence ID" value="KAF7284763.1"/>
    <property type="molecule type" value="Genomic_DNA"/>
</dbReference>
<evidence type="ECO:0000313" key="8">
    <source>
        <dbReference type="EMBL" id="KAF7284763.1"/>
    </source>
</evidence>
<sequence length="529" mass="57919">MTVEIEDGALLGIEYETATGAVFRSWRGIPYAKPPVGELRFLPPQKPDPWDGVLNATVNGPACIFSYSYSGDPTPVSGNSEDCLTANVYAPELPSDDPSGYPVMFWIHGGGFASGTGDFNFFDPTPFLVEDVIVVTCNYRLGIFGFLSTEDSVLPGNGGLKDQLLALKWTKDNIAYFGGNPNSITIFGESAGAMSVGDHLVSPKTTGLYTAAILQSGNALTYISSGTPRTNAYALAHSYNPSIISSSDSREVIQVLQGIEADTLRDAALSYSFGPLLEVETNESFITDPRYELLASGAYNQVPIILGHNLEESWTFFPTLALVEQVAASVDSDPSTMLPTMPLKDGVNKTEIGEKIHAAYVGENGSFSDDLAAVLNWKSDTYFVRSCYKDVILQSNFSTVYMYQLSFYGTSSQSRGRDLISGAGDVGHADDIPYLFNVSTLPLQTEADFLTRRRMVKLWTNFAKYHNPIPDHETSDVLSGVTWDPVSPDDVQFLDIGDELQMKPSRKVELTAFWDNLWETYADHPYDSF</sequence>
<dbReference type="PROSITE" id="PS00122">
    <property type="entry name" value="CARBOXYLESTERASE_B_1"/>
    <property type="match status" value="1"/>
</dbReference>
<evidence type="ECO:0000256" key="6">
    <source>
        <dbReference type="RuleBase" id="RU361235"/>
    </source>
</evidence>
<evidence type="ECO:0000256" key="1">
    <source>
        <dbReference type="ARBA" id="ARBA00005964"/>
    </source>
</evidence>
<dbReference type="AlphaFoldDB" id="A0A834ITK0"/>
<dbReference type="Gene3D" id="3.40.50.1820">
    <property type="entry name" value="alpha/beta hydrolase"/>
    <property type="match status" value="1"/>
</dbReference>
<dbReference type="InterPro" id="IPR019826">
    <property type="entry name" value="Carboxylesterase_B_AS"/>
</dbReference>
<gene>
    <name evidence="8" type="ORF">GWI33_021631</name>
</gene>
<reference evidence="8" key="1">
    <citation type="submission" date="2020-08" db="EMBL/GenBank/DDBJ databases">
        <title>Genome sequencing and assembly of the red palm weevil Rhynchophorus ferrugineus.</title>
        <authorList>
            <person name="Dias G.B."/>
            <person name="Bergman C.M."/>
            <person name="Manee M."/>
        </authorList>
    </citation>
    <scope>NUCLEOTIDE SEQUENCE</scope>
    <source>
        <strain evidence="8">AA-2017</strain>
        <tissue evidence="8">Whole larva</tissue>
    </source>
</reference>
<dbReference type="SUPFAM" id="SSF53474">
    <property type="entry name" value="alpha/beta-Hydrolases"/>
    <property type="match status" value="1"/>
</dbReference>
<dbReference type="PANTHER" id="PTHR11559">
    <property type="entry name" value="CARBOXYLESTERASE"/>
    <property type="match status" value="1"/>
</dbReference>
<keyword evidence="3 6" id="KW-0378">Hydrolase</keyword>
<dbReference type="EC" id="3.1.1.-" evidence="6"/>
<evidence type="ECO:0000259" key="7">
    <source>
        <dbReference type="Pfam" id="PF00135"/>
    </source>
</evidence>
<name>A0A834ITK0_RHYFE</name>
<keyword evidence="4" id="KW-1015">Disulfide bond</keyword>
<evidence type="ECO:0000313" key="9">
    <source>
        <dbReference type="Proteomes" id="UP000625711"/>
    </source>
</evidence>
<feature type="domain" description="Carboxylesterase type B" evidence="7">
    <location>
        <begin position="2"/>
        <end position="514"/>
    </location>
</feature>
<organism evidence="8 9">
    <name type="scientific">Rhynchophorus ferrugineus</name>
    <name type="common">Red palm weevil</name>
    <name type="synonym">Curculio ferrugineus</name>
    <dbReference type="NCBI Taxonomy" id="354439"/>
    <lineage>
        <taxon>Eukaryota</taxon>
        <taxon>Metazoa</taxon>
        <taxon>Ecdysozoa</taxon>
        <taxon>Arthropoda</taxon>
        <taxon>Hexapoda</taxon>
        <taxon>Insecta</taxon>
        <taxon>Pterygota</taxon>
        <taxon>Neoptera</taxon>
        <taxon>Endopterygota</taxon>
        <taxon>Coleoptera</taxon>
        <taxon>Polyphaga</taxon>
        <taxon>Cucujiformia</taxon>
        <taxon>Curculionidae</taxon>
        <taxon>Dryophthorinae</taxon>
        <taxon>Rhynchophorus</taxon>
    </lineage>
</organism>
<dbReference type="OrthoDB" id="6754927at2759"/>
<accession>A0A834ITK0</accession>